<dbReference type="EMBL" id="ML145230">
    <property type="protein sequence ID" value="TBU52966.1"/>
    <property type="molecule type" value="Genomic_DNA"/>
</dbReference>
<keyword evidence="2" id="KW-1185">Reference proteome</keyword>
<organism evidence="1 2">
    <name type="scientific">Dichomitus squalens</name>
    <dbReference type="NCBI Taxonomy" id="114155"/>
    <lineage>
        <taxon>Eukaryota</taxon>
        <taxon>Fungi</taxon>
        <taxon>Dikarya</taxon>
        <taxon>Basidiomycota</taxon>
        <taxon>Agaricomycotina</taxon>
        <taxon>Agaricomycetes</taxon>
        <taxon>Polyporales</taxon>
        <taxon>Polyporaceae</taxon>
        <taxon>Dichomitus</taxon>
    </lineage>
</organism>
<dbReference type="AlphaFoldDB" id="A0A4Q9PI84"/>
<evidence type="ECO:0000313" key="1">
    <source>
        <dbReference type="EMBL" id="TBU52966.1"/>
    </source>
</evidence>
<reference evidence="1 2" key="1">
    <citation type="submission" date="2019-01" db="EMBL/GenBank/DDBJ databases">
        <title>Draft genome sequences of three monokaryotic isolates of the white-rot basidiomycete fungus Dichomitus squalens.</title>
        <authorList>
            <consortium name="DOE Joint Genome Institute"/>
            <person name="Lopez S.C."/>
            <person name="Andreopoulos B."/>
            <person name="Pangilinan J."/>
            <person name="Lipzen A."/>
            <person name="Riley R."/>
            <person name="Ahrendt S."/>
            <person name="Ng V."/>
            <person name="Barry K."/>
            <person name="Daum C."/>
            <person name="Grigoriev I.V."/>
            <person name="Hilden K.S."/>
            <person name="Makela M.R."/>
            <person name="de Vries R.P."/>
        </authorList>
    </citation>
    <scope>NUCLEOTIDE SEQUENCE [LARGE SCALE GENOMIC DNA]</scope>
    <source>
        <strain evidence="1 2">CBS 464.89</strain>
    </source>
</reference>
<name>A0A4Q9PI84_9APHY</name>
<evidence type="ECO:0000313" key="2">
    <source>
        <dbReference type="Proteomes" id="UP000292082"/>
    </source>
</evidence>
<gene>
    <name evidence="1" type="ORF">BD310DRAFT_186139</name>
</gene>
<sequence>MIPASTTPGSRVLPPQVHPTRAEVPSACPRVRFRTSVSTPSRASRSWQGPARAPVLCGESFTPSPSELRSGRRGACWPADLVHRRRNPVSIGVPCLCPFPLWITRIQIWVACIRGSVQGGEPRRQRARPERAPCRSFKLAVFPFSGVTRSIRAGAVVTRSVQRHPNFQLDVTLLDTLDTQHSTAPGRSLRSPAARPTPHLSSPSGRTLRGLTFCDRSRIHSSYSYEGGFACHKLLGRGRCVPGTGASRTWTVRAKQEATGRRLAMALYPNATGAARWPCVEWFRRREPSLPSPAEELWGCATRTSSAS</sequence>
<proteinExistence type="predicted"/>
<dbReference type="Proteomes" id="UP000292082">
    <property type="component" value="Unassembled WGS sequence"/>
</dbReference>
<accession>A0A4Q9PI84</accession>
<protein>
    <submittedName>
        <fullName evidence="1">Uncharacterized protein</fullName>
    </submittedName>
</protein>